<sequence>MSLEFLHQALLKSQTQDQYLIFTSVPTGQFAKLSDDWSSVSKYCRFTFNAETGILIAKVIPSPAHELAIRSFDFLVSLELHAVNVYSEMRPLGSSTVTVGQWKKEPDCCWAPASAGTNLTFVVEIGRRQRKSPDYLMNGE</sequence>
<dbReference type="AlphaFoldDB" id="A0A7R7XKN3"/>
<evidence type="ECO:0000313" key="2">
    <source>
        <dbReference type="Proteomes" id="UP000654913"/>
    </source>
</evidence>
<dbReference type="GeneID" id="64972848"/>
<dbReference type="KEGG" id="apuu:APUU_31068A"/>
<dbReference type="Proteomes" id="UP000654913">
    <property type="component" value="Chromosome 3"/>
</dbReference>
<gene>
    <name evidence="1" type="ORF">APUU_31068A</name>
</gene>
<proteinExistence type="predicted"/>
<dbReference type="EMBL" id="AP024445">
    <property type="protein sequence ID" value="BCS22843.1"/>
    <property type="molecule type" value="Genomic_DNA"/>
</dbReference>
<dbReference type="RefSeq" id="XP_041555037.1">
    <property type="nucleotide sequence ID" value="XM_041702231.1"/>
</dbReference>
<reference evidence="1" key="2">
    <citation type="submission" date="2021-02" db="EMBL/GenBank/DDBJ databases">
        <title>Aspergillus puulaauensis MK2 genome sequence.</title>
        <authorList>
            <person name="Futagami T."/>
            <person name="Mori K."/>
            <person name="Kadooka C."/>
            <person name="Tanaka T."/>
        </authorList>
    </citation>
    <scope>NUCLEOTIDE SEQUENCE</scope>
    <source>
        <strain evidence="1">MK2</strain>
    </source>
</reference>
<accession>A0A7R7XKN3</accession>
<keyword evidence="2" id="KW-1185">Reference proteome</keyword>
<reference evidence="1" key="1">
    <citation type="submission" date="2021-01" db="EMBL/GenBank/DDBJ databases">
        <authorList>
            <consortium name="Aspergillus puulaauensis MK2 genome sequencing consortium"/>
            <person name="Kazuki M."/>
            <person name="Futagami T."/>
        </authorList>
    </citation>
    <scope>NUCLEOTIDE SEQUENCE</scope>
    <source>
        <strain evidence="1">MK2</strain>
    </source>
</reference>
<protein>
    <submittedName>
        <fullName evidence="1">Uncharacterized protein</fullName>
    </submittedName>
</protein>
<name>A0A7R7XKN3_9EURO</name>
<evidence type="ECO:0000313" key="1">
    <source>
        <dbReference type="EMBL" id="BCS22843.1"/>
    </source>
</evidence>
<dbReference type="OrthoDB" id="76567at2759"/>
<organism evidence="1 2">
    <name type="scientific">Aspergillus puulaauensis</name>
    <dbReference type="NCBI Taxonomy" id="1220207"/>
    <lineage>
        <taxon>Eukaryota</taxon>
        <taxon>Fungi</taxon>
        <taxon>Dikarya</taxon>
        <taxon>Ascomycota</taxon>
        <taxon>Pezizomycotina</taxon>
        <taxon>Eurotiomycetes</taxon>
        <taxon>Eurotiomycetidae</taxon>
        <taxon>Eurotiales</taxon>
        <taxon>Aspergillaceae</taxon>
        <taxon>Aspergillus</taxon>
    </lineage>
</organism>